<evidence type="ECO:0000256" key="3">
    <source>
        <dbReference type="ARBA" id="ARBA00023157"/>
    </source>
</evidence>
<evidence type="ECO:0000256" key="4">
    <source>
        <dbReference type="SAM" id="MobiDB-lite"/>
    </source>
</evidence>
<keyword evidence="6" id="KW-1185">Reference proteome</keyword>
<evidence type="ECO:0000313" key="6">
    <source>
        <dbReference type="Proteomes" id="UP000050761"/>
    </source>
</evidence>
<dbReference type="InterPro" id="IPR002919">
    <property type="entry name" value="TIL_dom"/>
</dbReference>
<dbReference type="GO" id="GO:0004867">
    <property type="term" value="F:serine-type endopeptidase inhibitor activity"/>
    <property type="evidence" value="ECO:0007669"/>
    <property type="project" value="UniProtKB-KW"/>
</dbReference>
<feature type="region of interest" description="Disordered" evidence="4">
    <location>
        <begin position="145"/>
        <end position="166"/>
    </location>
</feature>
<evidence type="ECO:0000256" key="1">
    <source>
        <dbReference type="ARBA" id="ARBA00022690"/>
    </source>
</evidence>
<dbReference type="Gene3D" id="2.10.25.10">
    <property type="entry name" value="Laminin"/>
    <property type="match status" value="1"/>
</dbReference>
<dbReference type="InterPro" id="IPR051368">
    <property type="entry name" value="SerProtInhib-TIL_Domain"/>
</dbReference>
<reference evidence="7" key="1">
    <citation type="submission" date="2019-09" db="UniProtKB">
        <authorList>
            <consortium name="WormBaseParasite"/>
        </authorList>
    </citation>
    <scope>IDENTIFICATION</scope>
</reference>
<dbReference type="Proteomes" id="UP000050761">
    <property type="component" value="Unassembled WGS sequence"/>
</dbReference>
<keyword evidence="1" id="KW-0646">Protease inhibitor</keyword>
<dbReference type="SUPFAM" id="SSF57567">
    <property type="entry name" value="Serine protease inhibitors"/>
    <property type="match status" value="1"/>
</dbReference>
<dbReference type="PANTHER" id="PTHR23259:SF70">
    <property type="entry name" value="ACCESSORY GLAND PROTEIN ACP62F-RELATED"/>
    <property type="match status" value="1"/>
</dbReference>
<keyword evidence="3" id="KW-1015">Disulfide bond</keyword>
<proteinExistence type="predicted"/>
<evidence type="ECO:0000313" key="7">
    <source>
        <dbReference type="WBParaSite" id="HPBE_0002285501-mRNA-1"/>
    </source>
</evidence>
<sequence length="166" mass="17712">LTASLASVSPIGRCLDSEVYSTCGTACEPSCKNPNPQICTLQCVIGCQCRKGFFRDDQKVCVAKCPDTIKPCSAMNCPPGTNCVLGRVICPFVPPCFTRQTECVPFGTPTTSTKAPPQETCATKYCPSGTECQQDAFNCVKAPCPPGPPPKCVPKGESDRQTQKKH</sequence>
<organism evidence="6 7">
    <name type="scientific">Heligmosomoides polygyrus</name>
    <name type="common">Parasitic roundworm</name>
    <dbReference type="NCBI Taxonomy" id="6339"/>
    <lineage>
        <taxon>Eukaryota</taxon>
        <taxon>Metazoa</taxon>
        <taxon>Ecdysozoa</taxon>
        <taxon>Nematoda</taxon>
        <taxon>Chromadorea</taxon>
        <taxon>Rhabditida</taxon>
        <taxon>Rhabditina</taxon>
        <taxon>Rhabditomorpha</taxon>
        <taxon>Strongyloidea</taxon>
        <taxon>Heligmosomidae</taxon>
        <taxon>Heligmosomoides</taxon>
    </lineage>
</organism>
<dbReference type="Pfam" id="PF01826">
    <property type="entry name" value="TIL"/>
    <property type="match status" value="1"/>
</dbReference>
<name>A0A183GJK1_HELPZ</name>
<protein>
    <submittedName>
        <fullName evidence="7">TIL domain-containing protein</fullName>
    </submittedName>
</protein>
<dbReference type="WBParaSite" id="HPBE_0002285501-mRNA-1">
    <property type="protein sequence ID" value="HPBE_0002285501-mRNA-1"/>
    <property type="gene ID" value="HPBE_0002285501"/>
</dbReference>
<evidence type="ECO:0000256" key="2">
    <source>
        <dbReference type="ARBA" id="ARBA00022900"/>
    </source>
</evidence>
<evidence type="ECO:0000259" key="5">
    <source>
        <dbReference type="Pfam" id="PF01826"/>
    </source>
</evidence>
<dbReference type="InterPro" id="IPR036084">
    <property type="entry name" value="Ser_inhib-like_sf"/>
</dbReference>
<feature type="compositionally biased region" description="Basic and acidic residues" evidence="4">
    <location>
        <begin position="154"/>
        <end position="166"/>
    </location>
</feature>
<keyword evidence="2" id="KW-0722">Serine protease inhibitor</keyword>
<dbReference type="PANTHER" id="PTHR23259">
    <property type="entry name" value="RIDDLE"/>
    <property type="match status" value="1"/>
</dbReference>
<feature type="domain" description="TIL" evidence="5">
    <location>
        <begin position="14"/>
        <end position="64"/>
    </location>
</feature>
<dbReference type="AlphaFoldDB" id="A0A183GJK1"/>
<dbReference type="CDD" id="cd19941">
    <property type="entry name" value="TIL"/>
    <property type="match status" value="1"/>
</dbReference>
<accession>A0A183GJK1</accession>